<feature type="signal peptide" evidence="6">
    <location>
        <begin position="1"/>
        <end position="18"/>
    </location>
</feature>
<keyword evidence="3 6" id="KW-0732">Signal</keyword>
<evidence type="ECO:0000313" key="8">
    <source>
        <dbReference type="EMBL" id="OON22664.1"/>
    </source>
</evidence>
<dbReference type="GO" id="GO:0005576">
    <property type="term" value="C:extracellular region"/>
    <property type="evidence" value="ECO:0007669"/>
    <property type="project" value="UniProtKB-SubCell"/>
</dbReference>
<keyword evidence="9" id="KW-1185">Reference proteome</keyword>
<sequence>MRQYLVLFSLAALFIVQGATVFECKGLDEWCDGTVFNRCCGDLRCQLNGFARGTCKTCIKDGHACAHDSHCCSGNCRWLRCRPEEED</sequence>
<evidence type="ECO:0000256" key="4">
    <source>
        <dbReference type="ARBA" id="ARBA00022854"/>
    </source>
</evidence>
<dbReference type="Pfam" id="PF11703">
    <property type="entry name" value="UPF0506"/>
    <property type="match status" value="1"/>
</dbReference>
<evidence type="ECO:0000256" key="6">
    <source>
        <dbReference type="SAM" id="SignalP"/>
    </source>
</evidence>
<evidence type="ECO:0000256" key="2">
    <source>
        <dbReference type="ARBA" id="ARBA00022525"/>
    </source>
</evidence>
<evidence type="ECO:0000256" key="3">
    <source>
        <dbReference type="ARBA" id="ARBA00022729"/>
    </source>
</evidence>
<evidence type="ECO:0000259" key="7">
    <source>
        <dbReference type="Pfam" id="PF11703"/>
    </source>
</evidence>
<feature type="chain" id="PRO_5012594165" description="UPF0506 domain-containing protein" evidence="6">
    <location>
        <begin position="19"/>
        <end position="87"/>
    </location>
</feature>
<dbReference type="EMBL" id="KV891713">
    <property type="protein sequence ID" value="OON22664.1"/>
    <property type="molecule type" value="Genomic_DNA"/>
</dbReference>
<dbReference type="InterPro" id="IPR021712">
    <property type="entry name" value="UPF0506"/>
</dbReference>
<protein>
    <recommendedName>
        <fullName evidence="7">UPF0506 domain-containing protein</fullName>
    </recommendedName>
</protein>
<accession>A0A1S8X7I1</accession>
<keyword evidence="5" id="KW-1015">Disulfide bond</keyword>
<feature type="domain" description="UPF0506" evidence="7">
    <location>
        <begin position="24"/>
        <end position="81"/>
    </location>
</feature>
<reference evidence="8 9" key="1">
    <citation type="submission" date="2015-03" db="EMBL/GenBank/DDBJ databases">
        <title>Draft genome of the nematode, Opisthorchis viverrini.</title>
        <authorList>
            <person name="Mitreva M."/>
        </authorList>
    </citation>
    <scope>NUCLEOTIDE SEQUENCE [LARGE SCALE GENOMIC DNA]</scope>
    <source>
        <strain evidence="8">Khon Kaen</strain>
    </source>
</reference>
<organism evidence="8 9">
    <name type="scientific">Opisthorchis viverrini</name>
    <name type="common">Southeast Asian liver fluke</name>
    <dbReference type="NCBI Taxonomy" id="6198"/>
    <lineage>
        <taxon>Eukaryota</taxon>
        <taxon>Metazoa</taxon>
        <taxon>Spiralia</taxon>
        <taxon>Lophotrochozoa</taxon>
        <taxon>Platyhelminthes</taxon>
        <taxon>Trematoda</taxon>
        <taxon>Digenea</taxon>
        <taxon>Opisthorchiida</taxon>
        <taxon>Opisthorchiata</taxon>
        <taxon>Opisthorchiidae</taxon>
        <taxon>Opisthorchis</taxon>
    </lineage>
</organism>
<keyword evidence="2" id="KW-0964">Secreted</keyword>
<proteinExistence type="predicted"/>
<evidence type="ECO:0000256" key="1">
    <source>
        <dbReference type="ARBA" id="ARBA00004613"/>
    </source>
</evidence>
<keyword evidence="4" id="KW-0960">Knottin</keyword>
<evidence type="ECO:0000256" key="5">
    <source>
        <dbReference type="ARBA" id="ARBA00023157"/>
    </source>
</evidence>
<comment type="subcellular location">
    <subcellularLocation>
        <location evidence="1">Secreted</location>
    </subcellularLocation>
</comment>
<dbReference type="Proteomes" id="UP000243686">
    <property type="component" value="Unassembled WGS sequence"/>
</dbReference>
<name>A0A1S8X7I1_OPIVI</name>
<evidence type="ECO:0000313" key="9">
    <source>
        <dbReference type="Proteomes" id="UP000243686"/>
    </source>
</evidence>
<dbReference type="AlphaFoldDB" id="A0A1S8X7I1"/>
<gene>
    <name evidence="8" type="ORF">X801_01435</name>
</gene>